<dbReference type="PANTHER" id="PTHR23519">
    <property type="entry name" value="AUTOPHAGY-RELATED PROTEIN 22"/>
    <property type="match status" value="1"/>
</dbReference>
<evidence type="ECO:0000256" key="3">
    <source>
        <dbReference type="ARBA" id="ARBA00022692"/>
    </source>
</evidence>
<dbReference type="Gene3D" id="1.20.1250.20">
    <property type="entry name" value="MFS general substrate transporter like domains"/>
    <property type="match status" value="1"/>
</dbReference>
<keyword evidence="3 6" id="KW-0812">Transmembrane</keyword>
<evidence type="ECO:0000256" key="1">
    <source>
        <dbReference type="ARBA" id="ARBA00004127"/>
    </source>
</evidence>
<feature type="transmembrane region" description="Helical" evidence="6">
    <location>
        <begin position="325"/>
        <end position="352"/>
    </location>
</feature>
<feature type="transmembrane region" description="Helical" evidence="6">
    <location>
        <begin position="32"/>
        <end position="51"/>
    </location>
</feature>
<dbReference type="AlphaFoldDB" id="A0A182D1T3"/>
<feature type="transmembrane region" description="Helical" evidence="6">
    <location>
        <begin position="57"/>
        <end position="79"/>
    </location>
</feature>
<proteinExistence type="predicted"/>
<keyword evidence="5 6" id="KW-0472">Membrane</keyword>
<dbReference type="EMBL" id="AP014854">
    <property type="protein sequence ID" value="BAR98937.1"/>
    <property type="molecule type" value="Genomic_DNA"/>
</dbReference>
<dbReference type="GO" id="GO:0012505">
    <property type="term" value="C:endomembrane system"/>
    <property type="evidence" value="ECO:0007669"/>
    <property type="project" value="UniProtKB-SubCell"/>
</dbReference>
<gene>
    <name evidence="8" type="ORF">BV133_1344</name>
</gene>
<feature type="domain" description="Major facilitator superfamily (MFS) profile" evidence="7">
    <location>
        <begin position="257"/>
        <end position="464"/>
    </location>
</feature>
<feature type="transmembrane region" description="Helical" evidence="6">
    <location>
        <begin position="259"/>
        <end position="283"/>
    </location>
</feature>
<dbReference type="GO" id="GO:0022857">
    <property type="term" value="F:transmembrane transporter activity"/>
    <property type="evidence" value="ECO:0007669"/>
    <property type="project" value="InterPro"/>
</dbReference>
<evidence type="ECO:0000256" key="5">
    <source>
        <dbReference type="ARBA" id="ARBA00023136"/>
    </source>
</evidence>
<feature type="transmembrane region" description="Helical" evidence="6">
    <location>
        <begin position="372"/>
        <end position="394"/>
    </location>
</feature>
<feature type="transmembrane region" description="Helical" evidence="6">
    <location>
        <begin position="406"/>
        <end position="431"/>
    </location>
</feature>
<dbReference type="InterPro" id="IPR050495">
    <property type="entry name" value="ATG22/LtaA_families"/>
</dbReference>
<reference evidence="8" key="1">
    <citation type="journal article" date="2015" name="Genome Announc.">
        <title>Complete Genome Sequence of the Bacteriochlorophyll b-Producing Photosynthetic Bacterium Blastochloris viridis.</title>
        <authorList>
            <person name="Tsukatani Y."/>
            <person name="Hirose Y."/>
            <person name="Harada J."/>
            <person name="Misawa N."/>
            <person name="Mori K."/>
            <person name="Inoue K."/>
            <person name="Tamiaki H."/>
        </authorList>
    </citation>
    <scope>NUCLEOTIDE SEQUENCE [LARGE SCALE GENOMIC DNA]</scope>
    <source>
        <strain evidence="8">DSM 133</strain>
    </source>
</reference>
<feature type="transmembrane region" description="Helical" evidence="6">
    <location>
        <begin position="158"/>
        <end position="179"/>
    </location>
</feature>
<feature type="transmembrane region" description="Helical" evidence="6">
    <location>
        <begin position="116"/>
        <end position="137"/>
    </location>
</feature>
<evidence type="ECO:0000313" key="8">
    <source>
        <dbReference type="EMBL" id="BAR98937.1"/>
    </source>
</evidence>
<feature type="transmembrane region" description="Helical" evidence="6">
    <location>
        <begin position="295"/>
        <end position="316"/>
    </location>
</feature>
<name>A0A182D1T3_BLAVI</name>
<comment type="subcellular location">
    <subcellularLocation>
        <location evidence="1">Endomembrane system</location>
        <topology evidence="1">Multi-pass membrane protein</topology>
    </subcellularLocation>
</comment>
<keyword evidence="2" id="KW-0813">Transport</keyword>
<dbReference type="SUPFAM" id="SSF103473">
    <property type="entry name" value="MFS general substrate transporter"/>
    <property type="match status" value="1"/>
</dbReference>
<dbReference type="OrthoDB" id="9768783at2"/>
<dbReference type="KEGG" id="bvr:BVIR_3319"/>
<dbReference type="PROSITE" id="PS50850">
    <property type="entry name" value="MFS"/>
    <property type="match status" value="1"/>
</dbReference>
<evidence type="ECO:0000256" key="6">
    <source>
        <dbReference type="SAM" id="Phobius"/>
    </source>
</evidence>
<evidence type="ECO:0000256" key="4">
    <source>
        <dbReference type="ARBA" id="ARBA00022989"/>
    </source>
</evidence>
<dbReference type="Pfam" id="PF11700">
    <property type="entry name" value="ATG22"/>
    <property type="match status" value="1"/>
</dbReference>
<dbReference type="InterPro" id="IPR036259">
    <property type="entry name" value="MFS_trans_sf"/>
</dbReference>
<sequence length="464" mass="47401">MTASTPAGGAPGYAGPAGVAGWLLFDWAGQPFFTLVTTFVFAPYFAAVVAPDPASGQALWGFATAAAGLAIALLSPALGAIADAGGPKKPWVAAFGGLMCLAAVSLWWVVPGAPGAVTLGLVAFAIGTVGAEFAQTFNNAQMPRVVPPEKLGRLSGTGWAVGYLGGLVSLFLTLGFLAADPVTGNTLLGHVPAFGLDPAAREGERLTGPFSALWFLVFVIPMLLFTPDAPRQLPLRRAVGEGFRALRRTVAHVRAHRNILAFLAANMIYTDGLIALFAFGGIYAAGTFGWSAVELGVFGILLTIAGTLGALAGGWLDDRLGPKPVILSGLALLAIASVLVLSVGRDFVLFVIAVPPAAPGHGLYDSLPEQLYVGFGLLIGAAAGPVQASSRALLAQLAPAHDIGQFFGLFSLSGKLTSFAGPFLVGVVTALSGSQRLGIAVLVAFFAVGMAILAQVKTPETVRG</sequence>
<dbReference type="PANTHER" id="PTHR23519:SF1">
    <property type="entry name" value="AUTOPHAGY-RELATED PROTEIN 22"/>
    <property type="match status" value="1"/>
</dbReference>
<evidence type="ECO:0000256" key="2">
    <source>
        <dbReference type="ARBA" id="ARBA00022448"/>
    </source>
</evidence>
<evidence type="ECO:0000259" key="7">
    <source>
        <dbReference type="PROSITE" id="PS50850"/>
    </source>
</evidence>
<protein>
    <submittedName>
        <fullName evidence="8">Major facilitator superfamily MFS_1</fullName>
    </submittedName>
</protein>
<organism evidence="8">
    <name type="scientific">Blastochloris viridis</name>
    <name type="common">Rhodopseudomonas viridis</name>
    <dbReference type="NCBI Taxonomy" id="1079"/>
    <lineage>
        <taxon>Bacteria</taxon>
        <taxon>Pseudomonadati</taxon>
        <taxon>Pseudomonadota</taxon>
        <taxon>Alphaproteobacteria</taxon>
        <taxon>Hyphomicrobiales</taxon>
        <taxon>Blastochloridaceae</taxon>
        <taxon>Blastochloris</taxon>
    </lineage>
</organism>
<accession>A0A182D1T3</accession>
<keyword evidence="4 6" id="KW-1133">Transmembrane helix</keyword>
<dbReference type="InterPro" id="IPR024671">
    <property type="entry name" value="Atg22-like"/>
</dbReference>
<dbReference type="RefSeq" id="WP_055038551.1">
    <property type="nucleotide sequence ID" value="NZ_AP014854.2"/>
</dbReference>
<feature type="transmembrane region" description="Helical" evidence="6">
    <location>
        <begin position="91"/>
        <end position="110"/>
    </location>
</feature>
<feature type="transmembrane region" description="Helical" evidence="6">
    <location>
        <begin position="206"/>
        <end position="226"/>
    </location>
</feature>
<dbReference type="InterPro" id="IPR020846">
    <property type="entry name" value="MFS_dom"/>
</dbReference>
<dbReference type="PATRIC" id="fig|1079.6.peg.3486"/>
<feature type="transmembrane region" description="Helical" evidence="6">
    <location>
        <begin position="437"/>
        <end position="456"/>
    </location>
</feature>